<dbReference type="VEuPathDB" id="FungiDB:AB675_6456"/>
<dbReference type="InterPro" id="IPR029058">
    <property type="entry name" value="AB_hydrolase_fold"/>
</dbReference>
<feature type="domain" description="AB hydrolase-1" evidence="2">
    <location>
        <begin position="54"/>
        <end position="263"/>
    </location>
</feature>
<gene>
    <name evidence="3" type="ORF">AB675_6456</name>
</gene>
<name>A0A0N1HF05_9EURO</name>
<proteinExistence type="predicted"/>
<dbReference type="RefSeq" id="XP_018004155.1">
    <property type="nucleotide sequence ID" value="XM_018146750.1"/>
</dbReference>
<dbReference type="Pfam" id="PF12697">
    <property type="entry name" value="Abhydrolase_6"/>
    <property type="match status" value="1"/>
</dbReference>
<feature type="region of interest" description="Disordered" evidence="1">
    <location>
        <begin position="1"/>
        <end position="32"/>
    </location>
</feature>
<dbReference type="PANTHER" id="PTHR43433:SF10">
    <property type="entry name" value="AB HYDROLASE-1 DOMAIN-CONTAINING PROTEIN"/>
    <property type="match status" value="1"/>
</dbReference>
<evidence type="ECO:0000313" key="4">
    <source>
        <dbReference type="Proteomes" id="UP000038010"/>
    </source>
</evidence>
<dbReference type="EMBL" id="LFJN01000004">
    <property type="protein sequence ID" value="KPI44192.1"/>
    <property type="molecule type" value="Genomic_DNA"/>
</dbReference>
<sequence>MTNQETSPLLPRTTSVSNPTDDSPPSENNTFTTLTNRTISYARYGSPNPTSPTIIYLHGYPSSRYEASLLHHLALRHNPPVRIIAPDRPGFGLTSPTPNRTIADYATIDLLPLIEHLSLSRFSILGLSGGGPYALAAAASTIPLLTPKVAGVGIACGAPHWSAQGPEGWAALPWWSKVGYYAAFYTPWLLRGFTAACIALVRLLAGQGWVQRRVDTALIAARERRKKLVEDRSGEPAKDVAEEVELVVYVALGEDSKEWSVSEQRESFVNQALEPFRQGTRAALEEFRIFCTEVGWGFKLQDVNWRGKQGEKVVMWHGTKDVNAPIECARWMAEQIGSDGVELREYEGTHGEVVVRFEEMLDVLSRPLLDKANARDGSKS</sequence>
<evidence type="ECO:0000256" key="1">
    <source>
        <dbReference type="SAM" id="MobiDB-lite"/>
    </source>
</evidence>
<comment type="caution">
    <text evidence="3">The sequence shown here is derived from an EMBL/GenBank/DDBJ whole genome shotgun (WGS) entry which is preliminary data.</text>
</comment>
<dbReference type="SUPFAM" id="SSF53474">
    <property type="entry name" value="alpha/beta-Hydrolases"/>
    <property type="match status" value="1"/>
</dbReference>
<dbReference type="InterPro" id="IPR000073">
    <property type="entry name" value="AB_hydrolase_1"/>
</dbReference>
<dbReference type="Proteomes" id="UP000038010">
    <property type="component" value="Unassembled WGS sequence"/>
</dbReference>
<dbReference type="InterPro" id="IPR050471">
    <property type="entry name" value="AB_hydrolase"/>
</dbReference>
<evidence type="ECO:0000313" key="3">
    <source>
        <dbReference type="EMBL" id="KPI44192.1"/>
    </source>
</evidence>
<reference evidence="3 4" key="1">
    <citation type="submission" date="2015-06" db="EMBL/GenBank/DDBJ databases">
        <title>Draft genome of the ant-associated black yeast Phialophora attae CBS 131958.</title>
        <authorList>
            <person name="Moreno L.F."/>
            <person name="Stielow B.J."/>
            <person name="de Hoog S."/>
            <person name="Vicente V.A."/>
            <person name="Weiss V.A."/>
            <person name="de Vries M."/>
            <person name="Cruz L.M."/>
            <person name="Souza E.M."/>
        </authorList>
    </citation>
    <scope>NUCLEOTIDE SEQUENCE [LARGE SCALE GENOMIC DNA]</scope>
    <source>
        <strain evidence="3 4">CBS 131958</strain>
    </source>
</reference>
<dbReference type="STRING" id="1664694.A0A0N1HF05"/>
<accession>A0A0N1HF05</accession>
<dbReference type="PANTHER" id="PTHR43433">
    <property type="entry name" value="HYDROLASE, ALPHA/BETA FOLD FAMILY PROTEIN"/>
    <property type="match status" value="1"/>
</dbReference>
<evidence type="ECO:0000259" key="2">
    <source>
        <dbReference type="Pfam" id="PF12697"/>
    </source>
</evidence>
<organism evidence="3 4">
    <name type="scientific">Cyphellophora attinorum</name>
    <dbReference type="NCBI Taxonomy" id="1664694"/>
    <lineage>
        <taxon>Eukaryota</taxon>
        <taxon>Fungi</taxon>
        <taxon>Dikarya</taxon>
        <taxon>Ascomycota</taxon>
        <taxon>Pezizomycotina</taxon>
        <taxon>Eurotiomycetes</taxon>
        <taxon>Chaetothyriomycetidae</taxon>
        <taxon>Chaetothyriales</taxon>
        <taxon>Cyphellophoraceae</taxon>
        <taxon>Cyphellophora</taxon>
    </lineage>
</organism>
<dbReference type="Gene3D" id="3.40.50.1820">
    <property type="entry name" value="alpha/beta hydrolase"/>
    <property type="match status" value="1"/>
</dbReference>
<protein>
    <recommendedName>
        <fullName evidence="2">AB hydrolase-1 domain-containing protein</fullName>
    </recommendedName>
</protein>
<keyword evidence="4" id="KW-1185">Reference proteome</keyword>
<dbReference type="GeneID" id="28738630"/>
<dbReference type="AlphaFoldDB" id="A0A0N1HF05"/>
<dbReference type="OrthoDB" id="294702at2759"/>